<dbReference type="EC" id="7.1.1.2" evidence="9"/>
<dbReference type="InterPro" id="IPR000440">
    <property type="entry name" value="NADH_UbQ/plastoQ_OxRdtase_su3"/>
</dbReference>
<accession>A0A8H2SMZ7</accession>
<dbReference type="InterPro" id="IPR038430">
    <property type="entry name" value="NDAH_ubi_oxred_su3_sf"/>
</dbReference>
<dbReference type="GO" id="GO:0030964">
    <property type="term" value="C:NADH dehydrogenase complex"/>
    <property type="evidence" value="ECO:0007669"/>
    <property type="project" value="TreeGrafter"/>
</dbReference>
<evidence type="ECO:0000256" key="9">
    <source>
        <dbReference type="RuleBase" id="RU003640"/>
    </source>
</evidence>
<feature type="transmembrane region" description="Helical" evidence="9">
    <location>
        <begin position="88"/>
        <end position="106"/>
    </location>
</feature>
<dbReference type="GO" id="GO:0008137">
    <property type="term" value="F:NADH dehydrogenase (ubiquinone) activity"/>
    <property type="evidence" value="ECO:0007669"/>
    <property type="project" value="UniProtKB-UniRule"/>
</dbReference>
<dbReference type="Pfam" id="PF00507">
    <property type="entry name" value="Oxidored_q4"/>
    <property type="match status" value="1"/>
</dbReference>
<dbReference type="PANTHER" id="PTHR11058">
    <property type="entry name" value="NADH-UBIQUINONE OXIDOREDUCTASE CHAIN 3"/>
    <property type="match status" value="1"/>
</dbReference>
<keyword evidence="5 9" id="KW-0812">Transmembrane</keyword>
<name>A0A8H2SMZ7_9HEMI</name>
<evidence type="ECO:0000256" key="8">
    <source>
        <dbReference type="ARBA" id="ARBA00049551"/>
    </source>
</evidence>
<evidence type="ECO:0000256" key="1">
    <source>
        <dbReference type="ARBA" id="ARBA00004370"/>
    </source>
</evidence>
<keyword evidence="9" id="KW-0249">Electron transport</keyword>
<protein>
    <recommendedName>
        <fullName evidence="3 9">NADH-ubiquinone oxidoreductase chain 3</fullName>
        <ecNumber evidence="9">7.1.1.2</ecNumber>
    </recommendedName>
</protein>
<proteinExistence type="inferred from homology"/>
<comment type="function">
    <text evidence="9">Core subunit of the mitochondrial membrane respiratory chain NADH dehydrogenase (Complex I) which catalyzes electron transfer from NADH through the respiratory chain, using ubiquinone as an electron acceptor. Essential for the catalytic activity of complex I.</text>
</comment>
<comment type="similarity">
    <text evidence="2 9">Belongs to the complex I subunit 3 family.</text>
</comment>
<keyword evidence="9" id="KW-1278">Translocase</keyword>
<comment type="catalytic activity">
    <reaction evidence="8 9">
        <text>a ubiquinone + NADH + 5 H(+)(in) = a ubiquinol + NAD(+) + 4 H(+)(out)</text>
        <dbReference type="Rhea" id="RHEA:29091"/>
        <dbReference type="Rhea" id="RHEA-COMP:9565"/>
        <dbReference type="Rhea" id="RHEA-COMP:9566"/>
        <dbReference type="ChEBI" id="CHEBI:15378"/>
        <dbReference type="ChEBI" id="CHEBI:16389"/>
        <dbReference type="ChEBI" id="CHEBI:17976"/>
        <dbReference type="ChEBI" id="CHEBI:57540"/>
        <dbReference type="ChEBI" id="CHEBI:57945"/>
        <dbReference type="EC" id="7.1.1.2"/>
    </reaction>
</comment>
<evidence type="ECO:0000256" key="6">
    <source>
        <dbReference type="ARBA" id="ARBA00022989"/>
    </source>
</evidence>
<keyword evidence="9" id="KW-0830">Ubiquinone</keyword>
<comment type="subcellular location">
    <subcellularLocation>
        <location evidence="1">Membrane</location>
    </subcellularLocation>
    <subcellularLocation>
        <location evidence="9">Mitochondrion membrane</location>
        <topology evidence="9">Multi-pass membrane protein</topology>
    </subcellularLocation>
</comment>
<keyword evidence="9 10" id="KW-0496">Mitochondrion</keyword>
<dbReference type="GO" id="GO:0031966">
    <property type="term" value="C:mitochondrial membrane"/>
    <property type="evidence" value="ECO:0007669"/>
    <property type="project" value="UniProtKB-SubCell"/>
</dbReference>
<dbReference type="PANTHER" id="PTHR11058:SF9">
    <property type="entry name" value="NADH-UBIQUINONE OXIDOREDUCTASE CHAIN 3"/>
    <property type="match status" value="1"/>
</dbReference>
<keyword evidence="7 9" id="KW-0472">Membrane</keyword>
<keyword evidence="6 9" id="KW-1133">Transmembrane helix</keyword>
<organism evidence="10">
    <name type="scientific">Cromna sinensis</name>
    <dbReference type="NCBI Taxonomy" id="2844952"/>
    <lineage>
        <taxon>Eukaryota</taxon>
        <taxon>Metazoa</taxon>
        <taxon>Ecdysozoa</taxon>
        <taxon>Arthropoda</taxon>
        <taxon>Hexapoda</taxon>
        <taxon>Insecta</taxon>
        <taxon>Pterygota</taxon>
        <taxon>Neoptera</taxon>
        <taxon>Paraneoptera</taxon>
        <taxon>Hemiptera</taxon>
        <taxon>Auchenorrhyncha</taxon>
        <taxon>Fulgoroidea</taxon>
        <taxon>Flatidae</taxon>
        <taxon>Flatinae</taxon>
        <taxon>Lawanini</taxon>
        <taxon>Cromna</taxon>
    </lineage>
</organism>
<keyword evidence="9" id="KW-0520">NAD</keyword>
<keyword evidence="4 9" id="KW-0813">Transport</keyword>
<evidence type="ECO:0000256" key="5">
    <source>
        <dbReference type="ARBA" id="ARBA00022692"/>
    </source>
</evidence>
<dbReference type="Gene3D" id="1.20.58.1610">
    <property type="entry name" value="NADH:ubiquinone/plastoquinone oxidoreductase, chain 3"/>
    <property type="match status" value="1"/>
</dbReference>
<keyword evidence="9" id="KW-0679">Respiratory chain</keyword>
<evidence type="ECO:0000313" key="10">
    <source>
        <dbReference type="EMBL" id="QWS05451.1"/>
    </source>
</evidence>
<feature type="transmembrane region" description="Helical" evidence="9">
    <location>
        <begin position="56"/>
        <end position="76"/>
    </location>
</feature>
<evidence type="ECO:0000256" key="3">
    <source>
        <dbReference type="ARBA" id="ARBA00021007"/>
    </source>
</evidence>
<feature type="transmembrane region" description="Helical" evidence="9">
    <location>
        <begin position="6"/>
        <end position="24"/>
    </location>
</feature>
<evidence type="ECO:0000256" key="7">
    <source>
        <dbReference type="ARBA" id="ARBA00023136"/>
    </source>
</evidence>
<dbReference type="AlphaFoldDB" id="A0A8H2SMZ7"/>
<evidence type="ECO:0000256" key="2">
    <source>
        <dbReference type="ARBA" id="ARBA00008472"/>
    </source>
</evidence>
<dbReference type="EMBL" id="MW872012">
    <property type="protein sequence ID" value="QWS05451.1"/>
    <property type="molecule type" value="Genomic_DNA"/>
</dbReference>
<evidence type="ECO:0000256" key="4">
    <source>
        <dbReference type="ARBA" id="ARBA00022448"/>
    </source>
</evidence>
<geneLocation type="mitochondrion" evidence="10"/>
<gene>
    <name evidence="10" type="primary">nad3</name>
</gene>
<reference evidence="10" key="1">
    <citation type="journal article" date="2021" name="Int. J. Mol. Sci.">
        <title>Characterization of Three Complete Mitogenomes of Flatidae (Hemiptera: Fulgoroidea) and Compositional Heterogeneity Analysis in the Planthoppers' Mitochondrial Phylogenomics.</title>
        <authorList>
            <person name="Ai D."/>
            <person name="Peng L."/>
            <person name="Qin D."/>
            <person name="Zhang Y."/>
        </authorList>
    </citation>
    <scope>NUCLEOTIDE SEQUENCE</scope>
</reference>
<sequence length="115" mass="13298">MKIALTMLIMLMMINVVFLLTTVLSKKMKSSREKNTPFECGFSNLSSARKPFSTHFFLVATLFLIFDIEISIIMPIYNTKMSNQMEWLISSTTTILILIIGLIHEWNQGMLEWSK</sequence>